<dbReference type="Proteomes" id="UP001550739">
    <property type="component" value="Unassembled WGS sequence"/>
</dbReference>
<dbReference type="EMBL" id="JBEZVE010000030">
    <property type="protein sequence ID" value="MEU3786581.1"/>
    <property type="molecule type" value="Genomic_DNA"/>
</dbReference>
<evidence type="ECO:0000313" key="1">
    <source>
        <dbReference type="EMBL" id="MEU3786581.1"/>
    </source>
</evidence>
<protein>
    <submittedName>
        <fullName evidence="1">Uncharacterized protein</fullName>
    </submittedName>
</protein>
<dbReference type="RefSeq" id="WP_361708681.1">
    <property type="nucleotide sequence ID" value="NZ_JBEZVE010000030.1"/>
</dbReference>
<accession>A0ABV2ZVK6</accession>
<gene>
    <name evidence="1" type="ORF">AB0E89_39650</name>
</gene>
<organism evidence="1 2">
    <name type="scientific">Streptomyces sp. 900129855</name>
    <dbReference type="NCBI Taxonomy" id="3155129"/>
    <lineage>
        <taxon>Bacteria</taxon>
        <taxon>Bacillati</taxon>
        <taxon>Actinomycetota</taxon>
        <taxon>Actinomycetes</taxon>
        <taxon>Kitasatosporales</taxon>
        <taxon>Streptomycetaceae</taxon>
        <taxon>Streptomyces</taxon>
    </lineage>
</organism>
<keyword evidence="2" id="KW-1185">Reference proteome</keyword>
<name>A0ABV2ZVK6_9ACTN</name>
<comment type="caution">
    <text evidence="1">The sequence shown here is derived from an EMBL/GenBank/DDBJ whole genome shotgun (WGS) entry which is preliminary data.</text>
</comment>
<reference evidence="1 2" key="1">
    <citation type="submission" date="2024-06" db="EMBL/GenBank/DDBJ databases">
        <title>The Natural Products Discovery Center: Release of the First 8490 Sequenced Strains for Exploring Actinobacteria Biosynthetic Diversity.</title>
        <authorList>
            <person name="Kalkreuter E."/>
            <person name="Kautsar S.A."/>
            <person name="Yang D."/>
            <person name="Bader C.D."/>
            <person name="Teijaro C.N."/>
            <person name="Fluegel L."/>
            <person name="Davis C.M."/>
            <person name="Simpson J.R."/>
            <person name="Lauterbach L."/>
            <person name="Steele A.D."/>
            <person name="Gui C."/>
            <person name="Meng S."/>
            <person name="Li G."/>
            <person name="Viehrig K."/>
            <person name="Ye F."/>
            <person name="Su P."/>
            <person name="Kiefer A.F."/>
            <person name="Nichols A."/>
            <person name="Cepeda A.J."/>
            <person name="Yan W."/>
            <person name="Fan B."/>
            <person name="Jiang Y."/>
            <person name="Adhikari A."/>
            <person name="Zheng C.-J."/>
            <person name="Schuster L."/>
            <person name="Cowan T.M."/>
            <person name="Smanski M.J."/>
            <person name="Chevrette M.G."/>
            <person name="De Carvalho L.P.S."/>
            <person name="Shen B."/>
        </authorList>
    </citation>
    <scope>NUCLEOTIDE SEQUENCE [LARGE SCALE GENOMIC DNA]</scope>
    <source>
        <strain evidence="1 2">NPDC033843</strain>
    </source>
</reference>
<evidence type="ECO:0000313" key="2">
    <source>
        <dbReference type="Proteomes" id="UP001550739"/>
    </source>
</evidence>
<proteinExistence type="predicted"/>
<sequence>MQNHTRSSPGCAFLVIPVGLHHVLDPDGQLVLSLSGGVEDPVRDSGCRADHRDFAEALHPDVVEEQVGLVDEVEVDLLDVGVDRDGILPAWC</sequence>